<dbReference type="Gene3D" id="2.170.150.20">
    <property type="entry name" value="Peptide methionine sulfoxide reductase"/>
    <property type="match status" value="2"/>
</dbReference>
<dbReference type="PANTHER" id="PTHR46732:SF8">
    <property type="entry name" value="ATP-DEPENDENT PROTEASE LA (LON) DOMAIN PROTEIN"/>
    <property type="match status" value="1"/>
</dbReference>
<dbReference type="PANTHER" id="PTHR46732">
    <property type="entry name" value="ATP-DEPENDENT PROTEASE LA (LON) DOMAIN PROTEIN"/>
    <property type="match status" value="1"/>
</dbReference>
<sequence>MENFQRDGREPHAHHDVLELNLHSSEEEYIGSSEDDEDFIIPAKYVRITTVAEILAHRIQLPISSSSEEVKLDPRLVSEHLYMGSDMEFIAQPAASLEEGRVYELLALVQSGIVTFPEHILPLVLFSPSLISALRSVFNDLKVIALIPAKPNSSTADPSLAQYGTTAEVYEYSGSEPGLRLKTRVKQRFKVIATWIDEYENLMARVKILPEKSLSPMQPWLSSKLIHQRTSLIERAVLENSWTSYRNSLDTKVSPLAGWVLQQFDCHSLAARVRLQIKKLMAIDDSSMELVPTEPHSLSFWAANNLLMDDEGRLKLLEEDNIIYRLRTVLELISKRHVFSCCVCSVPIADHTDVILICSQGTSLFFNNPRTAQVRKVMTFRQVQNIRVVSRPSVEFSWFPGYYEVTLLNLIVLVSIIFLKMVIRNYVSCRYAWSPGECSSCRNHLGWYITSAATKQMKPRNFWVLCSESLQTETISKSSDVNVKLF</sequence>
<dbReference type="UniPathway" id="UPA00143"/>
<dbReference type="SUPFAM" id="SSF88697">
    <property type="entry name" value="PUA domain-like"/>
    <property type="match status" value="1"/>
</dbReference>
<dbReference type="InterPro" id="IPR046336">
    <property type="entry name" value="Lon_prtase_N_sf"/>
</dbReference>
<dbReference type="Gene3D" id="2.30.130.40">
    <property type="entry name" value="LON domain-like"/>
    <property type="match status" value="1"/>
</dbReference>
<dbReference type="OrthoDB" id="267517at2759"/>
<dbReference type="InterPro" id="IPR034750">
    <property type="entry name" value="CULT"/>
</dbReference>
<dbReference type="AlphaFoldDB" id="A0A0P6IR61"/>
<accession>A0A0P6IR61</accession>
<dbReference type="InterPro" id="IPR015947">
    <property type="entry name" value="PUA-like_sf"/>
</dbReference>
<reference evidence="1" key="1">
    <citation type="submission" date="2015-10" db="EMBL/GenBank/DDBJ databases">
        <title>EvidentialGene: Evidence-directed Construction of Complete mRNA Transcriptomes without Genomes.</title>
        <authorList>
            <person name="Gilbert D.G."/>
        </authorList>
    </citation>
    <scope>NUCLEOTIDE SEQUENCE</scope>
</reference>
<dbReference type="GO" id="GO:0016567">
    <property type="term" value="P:protein ubiquitination"/>
    <property type="evidence" value="ECO:0007669"/>
    <property type="project" value="UniProtKB-UniPathway"/>
</dbReference>
<organism evidence="1">
    <name type="scientific">Daphnia magna</name>
    <dbReference type="NCBI Taxonomy" id="35525"/>
    <lineage>
        <taxon>Eukaryota</taxon>
        <taxon>Metazoa</taxon>
        <taxon>Ecdysozoa</taxon>
        <taxon>Arthropoda</taxon>
        <taxon>Crustacea</taxon>
        <taxon>Branchiopoda</taxon>
        <taxon>Diplostraca</taxon>
        <taxon>Cladocera</taxon>
        <taxon>Anomopoda</taxon>
        <taxon>Daphniidae</taxon>
        <taxon>Daphnia</taxon>
    </lineage>
</organism>
<dbReference type="InterPro" id="IPR003111">
    <property type="entry name" value="Lon_prtase_N"/>
</dbReference>
<dbReference type="Pfam" id="PF02190">
    <property type="entry name" value="LON_substr_bdg"/>
    <property type="match status" value="1"/>
</dbReference>
<dbReference type="CDD" id="cd15777">
    <property type="entry name" value="CRBN_C_like"/>
    <property type="match status" value="1"/>
</dbReference>
<evidence type="ECO:0000313" key="1">
    <source>
        <dbReference type="EMBL" id="JAN76297.1"/>
    </source>
</evidence>
<dbReference type="PROSITE" id="PS51787">
    <property type="entry name" value="LON_N"/>
    <property type="match status" value="1"/>
</dbReference>
<protein>
    <submittedName>
        <fullName evidence="1">Uncharacterized protein</fullName>
    </submittedName>
</protein>
<dbReference type="EMBL" id="GDIQ01018440">
    <property type="protein sequence ID" value="JAN76297.1"/>
    <property type="molecule type" value="Transcribed_RNA"/>
</dbReference>
<dbReference type="SMART" id="SM00464">
    <property type="entry name" value="LON"/>
    <property type="match status" value="1"/>
</dbReference>
<proteinExistence type="predicted"/>
<dbReference type="Gene3D" id="1.20.58.1480">
    <property type="match status" value="1"/>
</dbReference>
<dbReference type="PROSITE" id="PS51788">
    <property type="entry name" value="CULT"/>
    <property type="match status" value="1"/>
</dbReference>
<name>A0A0P6IR61_9CRUS</name>